<dbReference type="SMART" id="SM00966">
    <property type="entry name" value="SpoVT_AbrB"/>
    <property type="match status" value="1"/>
</dbReference>
<dbReference type="PROSITE" id="PS51740">
    <property type="entry name" value="SPOVT_ABRB"/>
    <property type="match status" value="1"/>
</dbReference>
<dbReference type="SUPFAM" id="SSF89447">
    <property type="entry name" value="AbrB/MazE/MraZ-like"/>
    <property type="match status" value="1"/>
</dbReference>
<protein>
    <submittedName>
        <fullName evidence="3">AbrB family transcriptional regulator</fullName>
    </submittedName>
</protein>
<dbReference type="InterPro" id="IPR007159">
    <property type="entry name" value="SpoVT-AbrB_dom"/>
</dbReference>
<proteinExistence type="predicted"/>
<organism evidence="3 4">
    <name type="scientific">Candidatus Nealsonbacteria bacterium CG08_land_8_20_14_0_20_43_11</name>
    <dbReference type="NCBI Taxonomy" id="1974706"/>
    <lineage>
        <taxon>Bacteria</taxon>
        <taxon>Candidatus Nealsoniibacteriota</taxon>
    </lineage>
</organism>
<sequence length="82" mass="9692">MTYSTTITQKGQITIPKLMRDFLRLDTGRRISLELEKTRKKIVITAPEDFLAFARTIKVKKNKAVDPVKAREYMETHYYERV</sequence>
<dbReference type="GO" id="GO:0003677">
    <property type="term" value="F:DNA binding"/>
    <property type="evidence" value="ECO:0007669"/>
    <property type="project" value="UniProtKB-UniRule"/>
</dbReference>
<dbReference type="AlphaFoldDB" id="A0A2M6T0G4"/>
<name>A0A2M6T0G4_9BACT</name>
<reference evidence="4" key="1">
    <citation type="submission" date="2017-09" db="EMBL/GenBank/DDBJ databases">
        <title>Depth-based differentiation of microbial function through sediment-hosted aquifers and enrichment of novel symbionts in the deep terrestrial subsurface.</title>
        <authorList>
            <person name="Probst A.J."/>
            <person name="Ladd B."/>
            <person name="Jarett J.K."/>
            <person name="Geller-Mcgrath D.E."/>
            <person name="Sieber C.M.K."/>
            <person name="Emerson J.B."/>
            <person name="Anantharaman K."/>
            <person name="Thomas B.C."/>
            <person name="Malmstrom R."/>
            <person name="Stieglmeier M."/>
            <person name="Klingl A."/>
            <person name="Woyke T."/>
            <person name="Ryan C.M."/>
            <person name="Banfield J.F."/>
        </authorList>
    </citation>
    <scope>NUCLEOTIDE SEQUENCE [LARGE SCALE GENOMIC DNA]</scope>
</reference>
<dbReference type="Proteomes" id="UP000229390">
    <property type="component" value="Unassembled WGS sequence"/>
</dbReference>
<dbReference type="EMBL" id="PEYE01000029">
    <property type="protein sequence ID" value="PIS38819.1"/>
    <property type="molecule type" value="Genomic_DNA"/>
</dbReference>
<feature type="domain" description="SpoVT-AbrB" evidence="2">
    <location>
        <begin position="2"/>
        <end position="49"/>
    </location>
</feature>
<keyword evidence="1" id="KW-0238">DNA-binding</keyword>
<dbReference type="InterPro" id="IPR037914">
    <property type="entry name" value="SpoVT-AbrB_sf"/>
</dbReference>
<dbReference type="Gene3D" id="2.10.260.10">
    <property type="match status" value="1"/>
</dbReference>
<comment type="caution">
    <text evidence="3">The sequence shown here is derived from an EMBL/GenBank/DDBJ whole genome shotgun (WGS) entry which is preliminary data.</text>
</comment>
<evidence type="ECO:0000256" key="1">
    <source>
        <dbReference type="PROSITE-ProRule" id="PRU01076"/>
    </source>
</evidence>
<gene>
    <name evidence="3" type="ORF">COT34_01695</name>
</gene>
<accession>A0A2M6T0G4</accession>
<evidence type="ECO:0000313" key="4">
    <source>
        <dbReference type="Proteomes" id="UP000229390"/>
    </source>
</evidence>
<evidence type="ECO:0000313" key="3">
    <source>
        <dbReference type="EMBL" id="PIS38819.1"/>
    </source>
</evidence>
<evidence type="ECO:0000259" key="2">
    <source>
        <dbReference type="PROSITE" id="PS51740"/>
    </source>
</evidence>